<keyword evidence="2" id="KW-1185">Reference proteome</keyword>
<proteinExistence type="predicted"/>
<protein>
    <submittedName>
        <fullName evidence="1">Uncharacterized protein</fullName>
    </submittedName>
</protein>
<accession>A0A2K9NM87</accession>
<evidence type="ECO:0000313" key="2">
    <source>
        <dbReference type="Proteomes" id="UP000235584"/>
    </source>
</evidence>
<reference evidence="1 2" key="1">
    <citation type="submission" date="2018-01" db="EMBL/GenBank/DDBJ databases">
        <title>Complete genome sequence of Bacteriovorax stolpii DSM12778.</title>
        <authorList>
            <person name="Tang B."/>
            <person name="Chang J."/>
        </authorList>
    </citation>
    <scope>NUCLEOTIDE SEQUENCE [LARGE SCALE GENOMIC DNA]</scope>
    <source>
        <strain evidence="1 2">DSM 12778</strain>
    </source>
</reference>
<dbReference type="GO" id="GO:0035438">
    <property type="term" value="F:cyclic-di-GMP binding"/>
    <property type="evidence" value="ECO:0007669"/>
    <property type="project" value="InterPro"/>
</dbReference>
<gene>
    <name evidence="1" type="ORF">C0V70_00470</name>
</gene>
<name>A0A2K9NM87_BACTC</name>
<evidence type="ECO:0000313" key="1">
    <source>
        <dbReference type="EMBL" id="AUN96602.1"/>
    </source>
</evidence>
<dbReference type="AlphaFoldDB" id="A0A2K9NM87"/>
<dbReference type="RefSeq" id="WP_102241897.1">
    <property type="nucleotide sequence ID" value="NZ_CP025704.1"/>
</dbReference>
<dbReference type="OrthoDB" id="9911165at2"/>
<dbReference type="EMBL" id="CP025704">
    <property type="protein sequence ID" value="AUN96602.1"/>
    <property type="molecule type" value="Genomic_DNA"/>
</dbReference>
<dbReference type="Proteomes" id="UP000235584">
    <property type="component" value="Chromosome"/>
</dbReference>
<dbReference type="Gene3D" id="2.40.10.220">
    <property type="entry name" value="predicted glycosyltransferase like domains"/>
    <property type="match status" value="1"/>
</dbReference>
<sequence length="235" mass="27109">MKEQKRGKDFDRMIVEAVQGNLSFFAWQSLGGVVEKCELKVKAFRKDYNEIELEVKSEQVEILAKVISGDRMMNIYVPELSVSFSTELKSVSGGKIVKLYPPKDYSFYERRKHERLQPTKTCYVNFELNKLPIKKSIFDISIGGFAIILPKTDKVVVARGREFPLMTLDVFGRKLKVKAECINAVTIDRFKLDTLPYGGYKIAFRFMEMSKEDKEYLVEFIAHQSLLQAHVKKAN</sequence>
<dbReference type="Pfam" id="PF07238">
    <property type="entry name" value="PilZ"/>
    <property type="match status" value="1"/>
</dbReference>
<dbReference type="KEGG" id="bsto:C0V70_00470"/>
<dbReference type="InterPro" id="IPR009875">
    <property type="entry name" value="PilZ_domain"/>
</dbReference>
<organism evidence="1 2">
    <name type="scientific">Bacteriovorax stolpii</name>
    <name type="common">Bdellovibrio stolpii</name>
    <dbReference type="NCBI Taxonomy" id="960"/>
    <lineage>
        <taxon>Bacteria</taxon>
        <taxon>Pseudomonadati</taxon>
        <taxon>Bdellovibrionota</taxon>
        <taxon>Bacteriovoracia</taxon>
        <taxon>Bacteriovoracales</taxon>
        <taxon>Bacteriovoracaceae</taxon>
        <taxon>Bacteriovorax</taxon>
    </lineage>
</organism>